<keyword evidence="1" id="KW-0648">Protein biosynthesis</keyword>
<proteinExistence type="inferred from homology"/>
<evidence type="ECO:0000313" key="5">
    <source>
        <dbReference type="Proteomes" id="UP000038010"/>
    </source>
</evidence>
<dbReference type="InterPro" id="IPR001278">
    <property type="entry name" value="Arg-tRNA-ligase"/>
</dbReference>
<sequence length="518" mass="56671">MSSITTAGFQTLLRTVGVEHLVAVGSKLDGLSDLLDAYRSHLVDFIVRETKISVDWALGWLRWPSEVGDLTVVVSRPRLQDLDPIAGAIELAKTPFPDGINLRFILSEAALWRLVIPFILDRAHGYGVPVQGSADSQTANVKRRVLIEFSSPNLARGFDGNHLRSTIVGNFLAASYATTGWDDGRDLGWPEKLERKPLEYLLDLSTKVELLRHDSGSAIHGNDSNDALDRRAMLDTEKDTFFKDLEDGNLNALKLWKRFHDAGIAAYKRLYRHMNVTFDIFSGESQVSVDSISEVEQCLTAAGKYELSAGAWVVDFKQHGHAGLGIGILRYKNGTTSYLLRDVAAVLHRAKAFLFDKMLYVVAAKQDSHFRQVLVCLQMMGLAELAQKIEHVRFSPIKVASNGTQSAGNIVADLLEDAWLSAKHTDADRECQPGRSSPGTSTVSGDDWPDIASLAVQILSSKRASTVSLNADMPTDRSACDMLYGCLHLLTQAIEQHASCTVSSTGSNTSSPLEGGVS</sequence>
<keyword evidence="1 4" id="KW-0436">Ligase</keyword>
<reference evidence="4 5" key="1">
    <citation type="submission" date="2015-06" db="EMBL/GenBank/DDBJ databases">
        <title>Draft genome of the ant-associated black yeast Phialophora attae CBS 131958.</title>
        <authorList>
            <person name="Moreno L.F."/>
            <person name="Stielow B.J."/>
            <person name="de Hoog S."/>
            <person name="Vicente V.A."/>
            <person name="Weiss V.A."/>
            <person name="de Vries M."/>
            <person name="Cruz L.M."/>
            <person name="Souza E.M."/>
        </authorList>
    </citation>
    <scope>NUCLEOTIDE SEQUENCE [LARGE SCALE GENOMIC DNA]</scope>
    <source>
        <strain evidence="4 5">CBS 131958</strain>
    </source>
</reference>
<dbReference type="GO" id="GO:0032543">
    <property type="term" value="P:mitochondrial translation"/>
    <property type="evidence" value="ECO:0007669"/>
    <property type="project" value="TreeGrafter"/>
</dbReference>
<dbReference type="InterPro" id="IPR036695">
    <property type="entry name" value="Arg-tRNA-synth_N_sf"/>
</dbReference>
<dbReference type="PANTHER" id="PTHR11956:SF11">
    <property type="entry name" value="ARGININE--TRNA LIGASE, MITOCHONDRIAL-RELATED"/>
    <property type="match status" value="1"/>
</dbReference>
<dbReference type="Pfam" id="PF00750">
    <property type="entry name" value="tRNA-synt_1d"/>
    <property type="match status" value="2"/>
</dbReference>
<evidence type="ECO:0000259" key="3">
    <source>
        <dbReference type="Pfam" id="PF00750"/>
    </source>
</evidence>
<dbReference type="PRINTS" id="PR01038">
    <property type="entry name" value="TRNASYNTHARG"/>
</dbReference>
<dbReference type="Gene3D" id="3.30.1360.70">
    <property type="entry name" value="Arginyl tRNA synthetase N-terminal domain"/>
    <property type="match status" value="1"/>
</dbReference>
<feature type="domain" description="Arginyl-tRNA synthetase catalytic core" evidence="3">
    <location>
        <begin position="137"/>
        <end position="182"/>
    </location>
</feature>
<feature type="domain" description="Arginyl-tRNA synthetase catalytic core" evidence="3">
    <location>
        <begin position="223"/>
        <end position="419"/>
    </location>
</feature>
<dbReference type="GO" id="GO:0006420">
    <property type="term" value="P:arginyl-tRNA aminoacylation"/>
    <property type="evidence" value="ECO:0007669"/>
    <property type="project" value="InterPro"/>
</dbReference>
<accession>A0A0N1H3A1</accession>
<evidence type="ECO:0000256" key="2">
    <source>
        <dbReference type="SAM" id="MobiDB-lite"/>
    </source>
</evidence>
<dbReference type="EMBL" id="LFJN01000015">
    <property type="protein sequence ID" value="KPI39297.1"/>
    <property type="molecule type" value="Genomic_DNA"/>
</dbReference>
<dbReference type="VEuPathDB" id="FungiDB:AB675_5143"/>
<organism evidence="4 5">
    <name type="scientific">Cyphellophora attinorum</name>
    <dbReference type="NCBI Taxonomy" id="1664694"/>
    <lineage>
        <taxon>Eukaryota</taxon>
        <taxon>Fungi</taxon>
        <taxon>Dikarya</taxon>
        <taxon>Ascomycota</taxon>
        <taxon>Pezizomycotina</taxon>
        <taxon>Eurotiomycetes</taxon>
        <taxon>Chaetothyriomycetidae</taxon>
        <taxon>Chaetothyriales</taxon>
        <taxon>Cyphellophoraceae</taxon>
        <taxon>Cyphellophora</taxon>
    </lineage>
</organism>
<evidence type="ECO:0000313" key="4">
    <source>
        <dbReference type="EMBL" id="KPI39297.1"/>
    </source>
</evidence>
<gene>
    <name evidence="4" type="ORF">AB675_5143</name>
</gene>
<feature type="compositionally biased region" description="Polar residues" evidence="2">
    <location>
        <begin position="434"/>
        <end position="444"/>
    </location>
</feature>
<keyword evidence="1" id="KW-0547">Nucleotide-binding</keyword>
<dbReference type="STRING" id="1664694.A0A0N1H3A1"/>
<keyword evidence="1" id="KW-0067">ATP-binding</keyword>
<comment type="caution">
    <text evidence="4">The sequence shown here is derived from an EMBL/GenBank/DDBJ whole genome shotgun (WGS) entry which is preliminary data.</text>
</comment>
<dbReference type="GO" id="GO:0005524">
    <property type="term" value="F:ATP binding"/>
    <property type="evidence" value="ECO:0007669"/>
    <property type="project" value="UniProtKB-KW"/>
</dbReference>
<dbReference type="Gene3D" id="3.40.50.620">
    <property type="entry name" value="HUPs"/>
    <property type="match status" value="1"/>
</dbReference>
<dbReference type="AlphaFoldDB" id="A0A0N1H3A1"/>
<protein>
    <submittedName>
        <fullName evidence="4">Arginine--tRNA ligase, cytoplasmic</fullName>
    </submittedName>
</protein>
<dbReference type="OrthoDB" id="68056at2759"/>
<dbReference type="Proteomes" id="UP000038010">
    <property type="component" value="Unassembled WGS sequence"/>
</dbReference>
<dbReference type="SUPFAM" id="SSF52374">
    <property type="entry name" value="Nucleotidylyl transferase"/>
    <property type="match status" value="1"/>
</dbReference>
<feature type="region of interest" description="Disordered" evidence="2">
    <location>
        <begin position="426"/>
        <end position="448"/>
    </location>
</feature>
<dbReference type="InterPro" id="IPR035684">
    <property type="entry name" value="ArgRS_core"/>
</dbReference>
<evidence type="ECO:0000256" key="1">
    <source>
        <dbReference type="RuleBase" id="RU363038"/>
    </source>
</evidence>
<dbReference type="GeneID" id="28737211"/>
<keyword evidence="5" id="KW-1185">Reference proteome</keyword>
<keyword evidence="1" id="KW-0030">Aminoacyl-tRNA synthetase</keyword>
<dbReference type="RefSeq" id="XP_017999260.1">
    <property type="nucleotide sequence ID" value="XM_018145332.1"/>
</dbReference>
<dbReference type="GO" id="GO:0004814">
    <property type="term" value="F:arginine-tRNA ligase activity"/>
    <property type="evidence" value="ECO:0007669"/>
    <property type="project" value="InterPro"/>
</dbReference>
<comment type="similarity">
    <text evidence="1">Belongs to the class-I aminoacyl-tRNA synthetase family.</text>
</comment>
<dbReference type="GO" id="GO:0005739">
    <property type="term" value="C:mitochondrion"/>
    <property type="evidence" value="ECO:0007669"/>
    <property type="project" value="TreeGrafter"/>
</dbReference>
<dbReference type="PANTHER" id="PTHR11956">
    <property type="entry name" value="ARGINYL-TRNA SYNTHETASE"/>
    <property type="match status" value="1"/>
</dbReference>
<name>A0A0N1H3A1_9EURO</name>
<dbReference type="InterPro" id="IPR014729">
    <property type="entry name" value="Rossmann-like_a/b/a_fold"/>
</dbReference>